<dbReference type="CDD" id="cd02440">
    <property type="entry name" value="AdoMet_MTases"/>
    <property type="match status" value="1"/>
</dbReference>
<dbReference type="AlphaFoldDB" id="B8CE90"/>
<dbReference type="InterPro" id="IPR010280">
    <property type="entry name" value="U5_MeTrfase_fam"/>
</dbReference>
<name>B8CE90_THAPS</name>
<evidence type="ECO:0000256" key="1">
    <source>
        <dbReference type="ARBA" id="ARBA00022603"/>
    </source>
</evidence>
<dbReference type="OMA" id="VEFTIGW"/>
<dbReference type="RefSeq" id="XP_002294396.1">
    <property type="nucleotide sequence ID" value="XM_002294360.1"/>
</dbReference>
<dbReference type="InterPro" id="IPR045850">
    <property type="entry name" value="TRM2_met"/>
</dbReference>
<evidence type="ECO:0000256" key="4">
    <source>
        <dbReference type="PROSITE-ProRule" id="PRU01024"/>
    </source>
</evidence>
<feature type="binding site" evidence="4">
    <location>
        <position position="403"/>
    </location>
    <ligand>
        <name>S-adenosyl-L-methionine</name>
        <dbReference type="ChEBI" id="CHEBI:59789"/>
    </ligand>
</feature>
<dbReference type="HOGENOM" id="CLU_014689_4_2_1"/>
<evidence type="ECO:0000256" key="2">
    <source>
        <dbReference type="ARBA" id="ARBA00022679"/>
    </source>
</evidence>
<dbReference type="Pfam" id="PF05958">
    <property type="entry name" value="tRNA_U5-meth_tr"/>
    <property type="match status" value="1"/>
</dbReference>
<comment type="similarity">
    <text evidence="4">Belongs to the class I-like SAM-binding methyltransferase superfamily. RNA M5U methyltransferase family.</text>
</comment>
<evidence type="ECO:0000313" key="5">
    <source>
        <dbReference type="EMBL" id="EED88230.1"/>
    </source>
</evidence>
<evidence type="ECO:0000256" key="3">
    <source>
        <dbReference type="ARBA" id="ARBA00022691"/>
    </source>
</evidence>
<keyword evidence="6" id="KW-1185">Reference proteome</keyword>
<proteinExistence type="inferred from homology"/>
<evidence type="ECO:0000313" key="6">
    <source>
        <dbReference type="Proteomes" id="UP000001449"/>
    </source>
</evidence>
<feature type="active site" description="Nucleophile" evidence="4">
    <location>
        <position position="483"/>
    </location>
</feature>
<dbReference type="PROSITE" id="PS51687">
    <property type="entry name" value="SAM_MT_RNA_M5U"/>
    <property type="match status" value="1"/>
</dbReference>
<feature type="binding site" evidence="4">
    <location>
        <position position="347"/>
    </location>
    <ligand>
        <name>S-adenosyl-L-methionine</name>
        <dbReference type="ChEBI" id="CHEBI:59789"/>
    </ligand>
</feature>
<dbReference type="InParanoid" id="B8CE90"/>
<dbReference type="GO" id="GO:0008173">
    <property type="term" value="F:RNA methyltransferase activity"/>
    <property type="evidence" value="ECO:0007669"/>
    <property type="project" value="InterPro"/>
</dbReference>
<dbReference type="EMBL" id="CM000651">
    <property type="protein sequence ID" value="EED88230.1"/>
    <property type="molecule type" value="Genomic_DNA"/>
</dbReference>
<dbReference type="Proteomes" id="UP000001449">
    <property type="component" value="Chromosome 17"/>
</dbReference>
<dbReference type="InterPro" id="IPR029063">
    <property type="entry name" value="SAM-dependent_MTases_sf"/>
</dbReference>
<organism evidence="5 6">
    <name type="scientific">Thalassiosira pseudonana</name>
    <name type="common">Marine diatom</name>
    <name type="synonym">Cyclotella nana</name>
    <dbReference type="NCBI Taxonomy" id="35128"/>
    <lineage>
        <taxon>Eukaryota</taxon>
        <taxon>Sar</taxon>
        <taxon>Stramenopiles</taxon>
        <taxon>Ochrophyta</taxon>
        <taxon>Bacillariophyta</taxon>
        <taxon>Coscinodiscophyceae</taxon>
        <taxon>Thalassiosirophycidae</taxon>
        <taxon>Thalassiosirales</taxon>
        <taxon>Thalassiosiraceae</taxon>
        <taxon>Thalassiosira</taxon>
    </lineage>
</organism>
<dbReference type="SUPFAM" id="SSF53335">
    <property type="entry name" value="S-adenosyl-L-methionine-dependent methyltransferases"/>
    <property type="match status" value="1"/>
</dbReference>
<dbReference type="GO" id="GO:0006396">
    <property type="term" value="P:RNA processing"/>
    <property type="evidence" value="ECO:0007669"/>
    <property type="project" value="InterPro"/>
</dbReference>
<gene>
    <name evidence="5" type="ORF">THAPSDRAFT_269917</name>
</gene>
<dbReference type="Gene3D" id="3.40.50.150">
    <property type="entry name" value="Vaccinia Virus protein VP39"/>
    <property type="match status" value="1"/>
</dbReference>
<dbReference type="GO" id="GO:0032259">
    <property type="term" value="P:methylation"/>
    <property type="evidence" value="ECO:0007669"/>
    <property type="project" value="UniProtKB-KW"/>
</dbReference>
<dbReference type="PANTHER" id="PTHR45904:SF2">
    <property type="entry name" value="TRNA (URACIL-5-)-METHYLTRANSFERASE HOMOLOG A"/>
    <property type="match status" value="1"/>
</dbReference>
<keyword evidence="1 4" id="KW-0489">Methyltransferase</keyword>
<protein>
    <submittedName>
        <fullName evidence="5">Uncharacterized protein</fullName>
    </submittedName>
</protein>
<sequence length="548" mass="60868">MRRGNQCSPNGRMRLMIVIMVDNKRPNITKVLTNDEIRDAITPLWRMPYKEQLASKTRELTKKCAMKIVKEIKGKFRTLEQEAKRGHRDKVELYDWVGGKRVIEIEDPVPSPKIFEYRNKCEFTFGYHHVVEKAEEGGDGKKDGGDVGMEGVETPASDAVVKKVPAVGFLPQGWNGGVYPPHCLQNMPDWACSVADIMNDFLPTSPLPPYDSKVHRGFFRTITIRCSLRTRECMVIVLHAPAKGGVGAKEDRSDDYTDVFESEKQRLVDMLTKDALPTPKRDFPEGYVREVNESDGGIKVTSIFFQEYEGLSNPSPEHPVQHVFGKNCIEEKLGKCTFQISPGAFFQTNTAGAEKLYSMVVDRVKEVTNNPKDTLLVDVCCGTGTIGLTLMKEGVVGSLVGVDIAKPAILDARANAEKNGMTTNTTRFVASPAEKVLPDEMKRISQSCPVVAVVDPARDGLHGTVLKTLRMTERIQRIVYVSCNPTGSLCPDAGLLCAPPTKKYPGLPFKVTMAQPCDMFPMTNHCEMVLTLDRMSKEECEGKKDVGK</sequence>
<reference evidence="5 6" key="2">
    <citation type="journal article" date="2008" name="Nature">
        <title>The Phaeodactylum genome reveals the evolutionary history of diatom genomes.</title>
        <authorList>
            <person name="Bowler C."/>
            <person name="Allen A.E."/>
            <person name="Badger J.H."/>
            <person name="Grimwood J."/>
            <person name="Jabbari K."/>
            <person name="Kuo A."/>
            <person name="Maheswari U."/>
            <person name="Martens C."/>
            <person name="Maumus F."/>
            <person name="Otillar R.P."/>
            <person name="Rayko E."/>
            <person name="Salamov A."/>
            <person name="Vandepoele K."/>
            <person name="Beszteri B."/>
            <person name="Gruber A."/>
            <person name="Heijde M."/>
            <person name="Katinka M."/>
            <person name="Mock T."/>
            <person name="Valentin K."/>
            <person name="Verret F."/>
            <person name="Berges J.A."/>
            <person name="Brownlee C."/>
            <person name="Cadoret J.P."/>
            <person name="Chiovitti A."/>
            <person name="Choi C.J."/>
            <person name="Coesel S."/>
            <person name="De Martino A."/>
            <person name="Detter J.C."/>
            <person name="Durkin C."/>
            <person name="Falciatore A."/>
            <person name="Fournet J."/>
            <person name="Haruta M."/>
            <person name="Huysman M.J."/>
            <person name="Jenkins B.D."/>
            <person name="Jiroutova K."/>
            <person name="Jorgensen R.E."/>
            <person name="Joubert Y."/>
            <person name="Kaplan A."/>
            <person name="Kroger N."/>
            <person name="Kroth P.G."/>
            <person name="La Roche J."/>
            <person name="Lindquist E."/>
            <person name="Lommer M."/>
            <person name="Martin-Jezequel V."/>
            <person name="Lopez P.J."/>
            <person name="Lucas S."/>
            <person name="Mangogna M."/>
            <person name="McGinnis K."/>
            <person name="Medlin L.K."/>
            <person name="Montsant A."/>
            <person name="Oudot-Le Secq M.P."/>
            <person name="Napoli C."/>
            <person name="Obornik M."/>
            <person name="Parker M.S."/>
            <person name="Petit J.L."/>
            <person name="Porcel B.M."/>
            <person name="Poulsen N."/>
            <person name="Robison M."/>
            <person name="Rychlewski L."/>
            <person name="Rynearson T.A."/>
            <person name="Schmutz J."/>
            <person name="Shapiro H."/>
            <person name="Siaut M."/>
            <person name="Stanley M."/>
            <person name="Sussman M.R."/>
            <person name="Taylor A.R."/>
            <person name="Vardi A."/>
            <person name="von Dassow P."/>
            <person name="Vyverman W."/>
            <person name="Willis A."/>
            <person name="Wyrwicz L.S."/>
            <person name="Rokhsar D.S."/>
            <person name="Weissenbach J."/>
            <person name="Armbrust E.V."/>
            <person name="Green B.R."/>
            <person name="Van de Peer Y."/>
            <person name="Grigoriev I.V."/>
        </authorList>
    </citation>
    <scope>NUCLEOTIDE SEQUENCE [LARGE SCALE GENOMIC DNA]</scope>
    <source>
        <strain evidence="5 6">CCMP1335</strain>
    </source>
</reference>
<dbReference type="KEGG" id="tps:THAPSDRAFT_269917"/>
<accession>B8CE90</accession>
<comment type="caution">
    <text evidence="4">Lacks conserved residue(s) required for the propagation of feature annotation.</text>
</comment>
<dbReference type="GeneID" id="7444231"/>
<dbReference type="PaxDb" id="35128-Thaps269917"/>
<dbReference type="eggNOG" id="KOG2187">
    <property type="taxonomic scope" value="Eukaryota"/>
</dbReference>
<dbReference type="PANTHER" id="PTHR45904">
    <property type="entry name" value="TRNA (URACIL-5-)-METHYLTRANSFERASE"/>
    <property type="match status" value="1"/>
</dbReference>
<dbReference type="STRING" id="35128.B8CE90"/>
<keyword evidence="3 4" id="KW-0949">S-adenosyl-L-methionine</keyword>
<keyword evidence="2 4" id="KW-0808">Transferase</keyword>
<reference evidence="5 6" key="1">
    <citation type="journal article" date="2004" name="Science">
        <title>The genome of the diatom Thalassiosira pseudonana: ecology, evolution, and metabolism.</title>
        <authorList>
            <person name="Armbrust E.V."/>
            <person name="Berges J.A."/>
            <person name="Bowler C."/>
            <person name="Green B.R."/>
            <person name="Martinez D."/>
            <person name="Putnam N.H."/>
            <person name="Zhou S."/>
            <person name="Allen A.E."/>
            <person name="Apt K.E."/>
            <person name="Bechner M."/>
            <person name="Brzezinski M.A."/>
            <person name="Chaal B.K."/>
            <person name="Chiovitti A."/>
            <person name="Davis A.K."/>
            <person name="Demarest M.S."/>
            <person name="Detter J.C."/>
            <person name="Glavina T."/>
            <person name="Goodstein D."/>
            <person name="Hadi M.Z."/>
            <person name="Hellsten U."/>
            <person name="Hildebrand M."/>
            <person name="Jenkins B.D."/>
            <person name="Jurka J."/>
            <person name="Kapitonov V.V."/>
            <person name="Kroger N."/>
            <person name="Lau W.W."/>
            <person name="Lane T.W."/>
            <person name="Larimer F.W."/>
            <person name="Lippmeier J.C."/>
            <person name="Lucas S."/>
            <person name="Medina M."/>
            <person name="Montsant A."/>
            <person name="Obornik M."/>
            <person name="Parker M.S."/>
            <person name="Palenik B."/>
            <person name="Pazour G.J."/>
            <person name="Richardson P.M."/>
            <person name="Rynearson T.A."/>
            <person name="Saito M.A."/>
            <person name="Schwartz D.C."/>
            <person name="Thamatrakoln K."/>
            <person name="Valentin K."/>
            <person name="Vardi A."/>
            <person name="Wilkerson F.P."/>
            <person name="Rokhsar D.S."/>
        </authorList>
    </citation>
    <scope>NUCLEOTIDE SEQUENCE [LARGE SCALE GENOMIC DNA]</scope>
    <source>
        <strain evidence="5 6">CCMP1335</strain>
    </source>
</reference>
<dbReference type="Gene3D" id="2.40.50.1070">
    <property type="match status" value="1"/>
</dbReference>
<feature type="binding site" evidence="4">
    <location>
        <position position="455"/>
    </location>
    <ligand>
        <name>S-adenosyl-L-methionine</name>
        <dbReference type="ChEBI" id="CHEBI:59789"/>
    </ligand>
</feature>